<feature type="domain" description="PHD-type" evidence="17">
    <location>
        <begin position="1060"/>
        <end position="1118"/>
    </location>
</feature>
<dbReference type="Pfam" id="PF00628">
    <property type="entry name" value="PHD"/>
    <property type="match status" value="2"/>
</dbReference>
<evidence type="ECO:0000256" key="4">
    <source>
        <dbReference type="ARBA" id="ARBA00022603"/>
    </source>
</evidence>
<evidence type="ECO:0000256" key="13">
    <source>
        <dbReference type="ARBA" id="ARBA00023163"/>
    </source>
</evidence>
<feature type="region of interest" description="Disordered" evidence="16">
    <location>
        <begin position="459"/>
        <end position="734"/>
    </location>
</feature>
<evidence type="ECO:0000256" key="5">
    <source>
        <dbReference type="ARBA" id="ARBA00022679"/>
    </source>
</evidence>
<keyword evidence="22" id="KW-1185">Reference proteome</keyword>
<accession>A0AAV8US27</accession>
<dbReference type="InterPro" id="IPR001841">
    <property type="entry name" value="Znf_RING"/>
</dbReference>
<dbReference type="Pfam" id="PF00856">
    <property type="entry name" value="SET"/>
    <property type="match status" value="1"/>
</dbReference>
<keyword evidence="5" id="KW-0808">Transferase</keyword>
<evidence type="ECO:0000259" key="18">
    <source>
        <dbReference type="PROSITE" id="PS50280"/>
    </source>
</evidence>
<evidence type="ECO:0000256" key="3">
    <source>
        <dbReference type="ARBA" id="ARBA00022553"/>
    </source>
</evidence>
<keyword evidence="14" id="KW-0539">Nucleus</keyword>
<keyword evidence="8" id="KW-0677">Repeat</keyword>
<reference evidence="21 22" key="1">
    <citation type="journal article" date="2023" name="Nat. Commun.">
        <title>Origin of minicircular mitochondrial genomes in red algae.</title>
        <authorList>
            <person name="Lee Y."/>
            <person name="Cho C.H."/>
            <person name="Lee Y.M."/>
            <person name="Park S.I."/>
            <person name="Yang J.H."/>
            <person name="West J.A."/>
            <person name="Bhattacharya D."/>
            <person name="Yoon H.S."/>
        </authorList>
    </citation>
    <scope>NUCLEOTIDE SEQUENCE [LARGE SCALE GENOMIC DNA]</scope>
    <source>
        <strain evidence="21 22">CCMP1338</strain>
        <tissue evidence="21">Whole cell</tissue>
    </source>
</reference>
<feature type="compositionally biased region" description="Basic and acidic residues" evidence="16">
    <location>
        <begin position="549"/>
        <end position="564"/>
    </location>
</feature>
<feature type="compositionally biased region" description="Basic and acidic residues" evidence="16">
    <location>
        <begin position="467"/>
        <end position="485"/>
    </location>
</feature>
<keyword evidence="9 15" id="KW-0863">Zinc-finger</keyword>
<dbReference type="PROSITE" id="PS00202">
    <property type="entry name" value="RUBREDOXIN"/>
    <property type="match status" value="1"/>
</dbReference>
<comment type="subcellular location">
    <subcellularLocation>
        <location evidence="1">Nucleus</location>
    </subcellularLocation>
</comment>
<dbReference type="GO" id="GO:0032259">
    <property type="term" value="P:methylation"/>
    <property type="evidence" value="ECO:0007669"/>
    <property type="project" value="UniProtKB-KW"/>
</dbReference>
<dbReference type="PANTHER" id="PTHR45888:SF5">
    <property type="entry name" value="D4, ISOFORM A"/>
    <property type="match status" value="1"/>
</dbReference>
<evidence type="ECO:0000259" key="19">
    <source>
        <dbReference type="PROSITE" id="PS50868"/>
    </source>
</evidence>
<feature type="domain" description="Post-SET" evidence="19">
    <location>
        <begin position="2029"/>
        <end position="2045"/>
    </location>
</feature>
<feature type="domain" description="PHD-type" evidence="17">
    <location>
        <begin position="921"/>
        <end position="975"/>
    </location>
</feature>
<evidence type="ECO:0000259" key="20">
    <source>
        <dbReference type="PROSITE" id="PS51805"/>
    </source>
</evidence>
<dbReference type="EMBL" id="JAMWBK010000006">
    <property type="protein sequence ID" value="KAJ8903907.1"/>
    <property type="molecule type" value="Genomic_DNA"/>
</dbReference>
<feature type="compositionally biased region" description="Basic and acidic residues" evidence="16">
    <location>
        <begin position="67"/>
        <end position="83"/>
    </location>
</feature>
<evidence type="ECO:0000256" key="16">
    <source>
        <dbReference type="SAM" id="MobiDB-lite"/>
    </source>
</evidence>
<dbReference type="SMART" id="SM00542">
    <property type="entry name" value="FYRC"/>
    <property type="match status" value="1"/>
</dbReference>
<dbReference type="GO" id="GO:0006325">
    <property type="term" value="P:chromatin organization"/>
    <property type="evidence" value="ECO:0007669"/>
    <property type="project" value="UniProtKB-KW"/>
</dbReference>
<evidence type="ECO:0000313" key="22">
    <source>
        <dbReference type="Proteomes" id="UP001157974"/>
    </source>
</evidence>
<dbReference type="Gene3D" id="3.30.40.10">
    <property type="entry name" value="Zinc/RING finger domain, C3HC4 (zinc finger)"/>
    <property type="match status" value="5"/>
</dbReference>
<dbReference type="SUPFAM" id="SSF82199">
    <property type="entry name" value="SET domain"/>
    <property type="match status" value="1"/>
</dbReference>
<dbReference type="InterPro" id="IPR003616">
    <property type="entry name" value="Post-SET_dom"/>
</dbReference>
<name>A0AAV8US27_9RHOD</name>
<feature type="region of interest" description="Disordered" evidence="16">
    <location>
        <begin position="1171"/>
        <end position="1208"/>
    </location>
</feature>
<dbReference type="SMART" id="SM00249">
    <property type="entry name" value="PHD"/>
    <property type="match status" value="8"/>
</dbReference>
<dbReference type="GO" id="GO:0005654">
    <property type="term" value="C:nucleoplasm"/>
    <property type="evidence" value="ECO:0007669"/>
    <property type="project" value="UniProtKB-ARBA"/>
</dbReference>
<dbReference type="InterPro" id="IPR003889">
    <property type="entry name" value="FYrich_C"/>
</dbReference>
<dbReference type="InterPro" id="IPR011011">
    <property type="entry name" value="Znf_FYVE_PHD"/>
</dbReference>
<dbReference type="InterPro" id="IPR003888">
    <property type="entry name" value="FYrich_N"/>
</dbReference>
<dbReference type="PROSITE" id="PS51543">
    <property type="entry name" value="FYRC"/>
    <property type="match status" value="1"/>
</dbReference>
<keyword evidence="13" id="KW-0804">Transcription</keyword>
<feature type="compositionally biased region" description="Basic and acidic residues" evidence="16">
    <location>
        <begin position="659"/>
        <end position="675"/>
    </location>
</feature>
<feature type="compositionally biased region" description="Basic and acidic residues" evidence="16">
    <location>
        <begin position="1451"/>
        <end position="1469"/>
    </location>
</feature>
<dbReference type="Pfam" id="PF13771">
    <property type="entry name" value="zf-HC5HC2H"/>
    <property type="match status" value="2"/>
</dbReference>
<dbReference type="PANTHER" id="PTHR45888">
    <property type="entry name" value="HL01030P-RELATED"/>
    <property type="match status" value="1"/>
</dbReference>
<feature type="compositionally biased region" description="Basic and acidic residues" evidence="16">
    <location>
        <begin position="615"/>
        <end position="651"/>
    </location>
</feature>
<dbReference type="SUPFAM" id="SSF57903">
    <property type="entry name" value="FYVE/PHD zinc finger"/>
    <property type="match status" value="3"/>
</dbReference>
<evidence type="ECO:0000256" key="9">
    <source>
        <dbReference type="ARBA" id="ARBA00022771"/>
    </source>
</evidence>
<evidence type="ECO:0000256" key="8">
    <source>
        <dbReference type="ARBA" id="ARBA00022737"/>
    </source>
</evidence>
<dbReference type="Pfam" id="PF05964">
    <property type="entry name" value="FYRN"/>
    <property type="match status" value="1"/>
</dbReference>
<feature type="domain" description="PHD-type" evidence="20">
    <location>
        <begin position="1531"/>
        <end position="1643"/>
    </location>
</feature>
<feature type="compositionally biased region" description="Polar residues" evidence="16">
    <location>
        <begin position="194"/>
        <end position="216"/>
    </location>
</feature>
<feature type="domain" description="PHD-type" evidence="20">
    <location>
        <begin position="781"/>
        <end position="896"/>
    </location>
</feature>
<dbReference type="GO" id="GO:0008168">
    <property type="term" value="F:methyltransferase activity"/>
    <property type="evidence" value="ECO:0007669"/>
    <property type="project" value="UniProtKB-KW"/>
</dbReference>
<feature type="region of interest" description="Disordered" evidence="16">
    <location>
        <begin position="63"/>
        <end position="130"/>
    </location>
</feature>
<keyword evidence="3" id="KW-0597">Phosphoprotein</keyword>
<dbReference type="CDD" id="cd15489">
    <property type="entry name" value="PHD_SF"/>
    <property type="match status" value="2"/>
</dbReference>
<dbReference type="Pfam" id="PF05965">
    <property type="entry name" value="FYRC"/>
    <property type="match status" value="1"/>
</dbReference>
<dbReference type="CDD" id="cd10518">
    <property type="entry name" value="SET_SETD1-like"/>
    <property type="match status" value="1"/>
</dbReference>
<dbReference type="SMART" id="SM00317">
    <property type="entry name" value="SET"/>
    <property type="match status" value="1"/>
</dbReference>
<keyword evidence="12" id="KW-0805">Transcription regulation</keyword>
<dbReference type="Proteomes" id="UP001157974">
    <property type="component" value="Unassembled WGS sequence"/>
</dbReference>
<dbReference type="InterPro" id="IPR046341">
    <property type="entry name" value="SET_dom_sf"/>
</dbReference>
<evidence type="ECO:0000256" key="11">
    <source>
        <dbReference type="ARBA" id="ARBA00022853"/>
    </source>
</evidence>
<dbReference type="InterPro" id="IPR019787">
    <property type="entry name" value="Znf_PHD-finger"/>
</dbReference>
<evidence type="ECO:0000256" key="6">
    <source>
        <dbReference type="ARBA" id="ARBA00022691"/>
    </source>
</evidence>
<keyword evidence="7" id="KW-0479">Metal-binding</keyword>
<gene>
    <name evidence="21" type="ORF">NDN08_000438</name>
</gene>
<feature type="compositionally biased region" description="Basic residues" evidence="16">
    <location>
        <begin position="676"/>
        <end position="700"/>
    </location>
</feature>
<evidence type="ECO:0000256" key="12">
    <source>
        <dbReference type="ARBA" id="ARBA00023015"/>
    </source>
</evidence>
<feature type="compositionally biased region" description="Basic and acidic residues" evidence="16">
    <location>
        <begin position="504"/>
        <end position="531"/>
    </location>
</feature>
<dbReference type="Gene3D" id="2.170.270.10">
    <property type="entry name" value="SET domain"/>
    <property type="match status" value="1"/>
</dbReference>
<keyword evidence="6" id="KW-0949">S-adenosyl-L-methionine</keyword>
<dbReference type="InterPro" id="IPR013083">
    <property type="entry name" value="Znf_RING/FYVE/PHD"/>
</dbReference>
<keyword evidence="4" id="KW-0489">Methyltransferase</keyword>
<comment type="caution">
    <text evidence="21">The sequence shown here is derived from an EMBL/GenBank/DDBJ whole genome shotgun (WGS) entry which is preliminary data.</text>
</comment>
<feature type="region of interest" description="Disordered" evidence="16">
    <location>
        <begin position="357"/>
        <end position="430"/>
    </location>
</feature>
<feature type="compositionally biased region" description="Basic and acidic residues" evidence="16">
    <location>
        <begin position="575"/>
        <end position="586"/>
    </location>
</feature>
<dbReference type="PROSITE" id="PS50868">
    <property type="entry name" value="POST_SET"/>
    <property type="match status" value="1"/>
</dbReference>
<evidence type="ECO:0000256" key="10">
    <source>
        <dbReference type="ARBA" id="ARBA00022833"/>
    </source>
</evidence>
<dbReference type="SMART" id="SM00184">
    <property type="entry name" value="RING"/>
    <property type="match status" value="4"/>
</dbReference>
<protein>
    <recommendedName>
        <fullName evidence="23">Histone-lysine N-methyltransferase</fullName>
    </recommendedName>
</protein>
<organism evidence="21 22">
    <name type="scientific">Rhodosorus marinus</name>
    <dbReference type="NCBI Taxonomy" id="101924"/>
    <lineage>
        <taxon>Eukaryota</taxon>
        <taxon>Rhodophyta</taxon>
        <taxon>Stylonematophyceae</taxon>
        <taxon>Stylonematales</taxon>
        <taxon>Stylonemataceae</taxon>
        <taxon>Rhodosorus</taxon>
    </lineage>
</organism>
<sequence>MTRKVEALVYGDSGIGKGGEKDAYEGLPLMEDEENWSQSGGYRGVLLLRKRVKPVNDRMPGTEEDFFDRVGSKDNDLDGDRGTKYATRPNRNGPMSPGQDYLSSKIAGHRSPKHREGTKQGNSGRLVNELGPSKGTVAAVGGLQEIGVPCVPRGPSLAVNGKDPGRRADVVAGSEPPAVDCRLPRRRRVELGIQKNSRLGESPGSNGDLPQSSSSDDMLPQIKKKPLNRKSRSSTQRGQDERDMNTKGLNASKSQALKHHIGAGKKASKETKGQARRMQSNTKHVQTKLHLRGIESHSKEVTLGWVKPQEQLAKKAPLVNGLNLANLKKTKRKQEVASGEMETEVVEAEGWVIPPAKPVREGLKSRENSKEPENREKSERLKSAEDSEGSKSTEDPEGLKSTETSLGGSTKLARRFRCSIPPTEKVQRKDLTALDFPTVAISPEPVHAEKATDDLLINLKSEVTGTDSKHSRETTRPRTEGEVKSEATVPDLKHSGKTRRPRTKDKTKSEARDLKHAENTKRPRTVGETKSKVISTDLWHPAKTTGPHAEGEMKPGVKATDLKHAVKTTIPPGKGETKSEVAVRDLKRPKKTTGPRVKGQMKSEVAVTGLKRPKKTTEPHTKGERKSEVTVRDLKRPKETTGLHTKGEMKSEVAVTDLKQSENSKRGRTKGEKGRLRSASRAKIMKKKNWATSTTKRKFGPHASPGKPPKVLGLTSKSLGDSPPSAASAETKRKFKPSIESLEKVLNADQMDGPRTATGDLRAEKLKAWTPLEVLSGVGAEAVCVFCCESGDRVACQGILEGPIEIAEDEEVYVHRNCALWCPGVTESEGPQVFGGLDKAIGQFSELICIVCGKPGASMSCMHMKTACCQPFHFACGVYNGAAFTATFETFCPEHSELDRTLSKGLFLPIRKGGQEGIEDVAHCKICEDDDIETRRGPLLECTKCHSSSHALCIDPPLITMSIPDGWTCPRCDCCVICSEKEGMESKCVSIRCAKCKRGFHAECLKPAATESKENKTADFPGGFKCDICNICDHCERTDTKGKVADDGFCAECRKGYYHGDFCPVCDKAYRAEDLDMVVCDGCEKWVHIACEGIAEGELERMGQDSLKKWYCTICTRTKVRKSRGLLKERLKDVKSGNRRAGRGKAFVMEELSSFMENDNIMNRKRKTLITAPDEHESLSDENSGVEEKEEEKKLEEPQKRGQELPETTEVTIKSRQMFSRLALDAELCLVCGCSSGSSPMRFCASCGDGFHTFCLQGRKASLGESEIPEPEMLRTAYSRVRAGMLASDAPAWFCEWCSSCPYCSNRETTHCVKCTSCEKRFHIECIAEDDKLGSLRSGSGAMRCRECRTCEICHSRPERFAGPTGVSRRIGGYSLDGEMQDHSVLSCERCWSTREKWISCRKCTGPPRGRAVLKCGECHSLIHQSCDEEFVAKSLGKKYLCFSCRDEVHDGSGADSAVPEHGRNEGTAKARNSAPGGKDAEAVSVVKVVEEDRTTQDIPMDESDLSEESLDFDLGLEPISTWGLDIKKSTRQCELCRSEEETEVAGRFIPVGNGLWVHVMCALWSSEVYEEPSTPALLCHVTSAVFRARGLKCFYCKKSGASVGCASRLCKHNYHLSCSLKTKCIHKYGKAGYKLLLCAEHAEQRGCSVGLSVREVRKRLQADMTPPGIRGRNDTVESVRCGAYALVATGQIIPYLSIYQEKEVLYPIGYKAVRRFFSVKSPFTRCLYFLSVVGDDQSGPIFCVQCEDDDFRIVQRTPAAAWGEVLNRVNSSRKELFSGLDPTWYAPDLCARVPRSDALRAFGLSLPSVRSILELLPEATHAREYEFQYFQPTGRAFGYNVSGCVRTEGISSGLQLSKSSVVASADPEAKVDDEEEDGEAQNVRRKSEIEDSLQHKSMLRKWKVKTQIRMSGIQGLGLYAMREFTPEEMVIEYCGEIIRPSLSDGREAYYDSKGIGCYMFRLDDDQIVDATMTGNYARFINHSCDPNCYSRTIKVDGRRAIVITTKRVIRVDEELTYDYKFNFDDEEAKLPCNCGASNCRLFLN</sequence>
<dbReference type="SMART" id="SM00508">
    <property type="entry name" value="PostSET"/>
    <property type="match status" value="1"/>
</dbReference>
<keyword evidence="10" id="KW-0862">Zinc</keyword>
<feature type="region of interest" description="Disordered" evidence="16">
    <location>
        <begin position="149"/>
        <end position="287"/>
    </location>
</feature>
<evidence type="ECO:0000256" key="14">
    <source>
        <dbReference type="ARBA" id="ARBA00023242"/>
    </source>
</evidence>
<dbReference type="InterPro" id="IPR001214">
    <property type="entry name" value="SET_dom"/>
</dbReference>
<dbReference type="PROSITE" id="PS51805">
    <property type="entry name" value="EPHD"/>
    <property type="match status" value="2"/>
</dbReference>
<feature type="domain" description="SET" evidence="18">
    <location>
        <begin position="1905"/>
        <end position="2021"/>
    </location>
</feature>
<feature type="compositionally biased region" description="Basic residues" evidence="16">
    <location>
        <begin position="222"/>
        <end position="232"/>
    </location>
</feature>
<dbReference type="GO" id="GO:0008270">
    <property type="term" value="F:zinc ion binding"/>
    <property type="evidence" value="ECO:0007669"/>
    <property type="project" value="UniProtKB-KW"/>
</dbReference>
<evidence type="ECO:0000256" key="1">
    <source>
        <dbReference type="ARBA" id="ARBA00004123"/>
    </source>
</evidence>
<dbReference type="Gene3D" id="3.30.160.360">
    <property type="match status" value="1"/>
</dbReference>
<dbReference type="InterPro" id="IPR018527">
    <property type="entry name" value="Rubredoxin_Fe_BS"/>
</dbReference>
<dbReference type="PROSITE" id="PS50280">
    <property type="entry name" value="SET"/>
    <property type="match status" value="1"/>
</dbReference>
<keyword evidence="2" id="KW-0488">Methylation</keyword>
<evidence type="ECO:0000259" key="17">
    <source>
        <dbReference type="PROSITE" id="PS50016"/>
    </source>
</evidence>
<evidence type="ECO:0000256" key="2">
    <source>
        <dbReference type="ARBA" id="ARBA00022481"/>
    </source>
</evidence>
<feature type="compositionally biased region" description="Basic and acidic residues" evidence="16">
    <location>
        <begin position="1191"/>
        <end position="1204"/>
    </location>
</feature>
<dbReference type="PROSITE" id="PS50016">
    <property type="entry name" value="ZF_PHD_2"/>
    <property type="match status" value="2"/>
</dbReference>
<evidence type="ECO:0000256" key="7">
    <source>
        <dbReference type="ARBA" id="ARBA00022723"/>
    </source>
</evidence>
<evidence type="ECO:0000313" key="21">
    <source>
        <dbReference type="EMBL" id="KAJ8903907.1"/>
    </source>
</evidence>
<evidence type="ECO:0000256" key="15">
    <source>
        <dbReference type="PROSITE-ProRule" id="PRU00146"/>
    </source>
</evidence>
<proteinExistence type="predicted"/>
<feature type="compositionally biased region" description="Basic and acidic residues" evidence="16">
    <location>
        <begin position="358"/>
        <end position="400"/>
    </location>
</feature>
<dbReference type="InterPro" id="IPR001965">
    <property type="entry name" value="Znf_PHD"/>
</dbReference>
<evidence type="ECO:0008006" key="23">
    <source>
        <dbReference type="Google" id="ProtNLM"/>
    </source>
</evidence>
<feature type="region of interest" description="Disordered" evidence="16">
    <location>
        <begin position="1451"/>
        <end position="1481"/>
    </location>
</feature>
<dbReference type="PROSITE" id="PS51542">
    <property type="entry name" value="FYRN"/>
    <property type="match status" value="1"/>
</dbReference>
<dbReference type="InterPro" id="IPR034732">
    <property type="entry name" value="EPHD"/>
</dbReference>
<feature type="region of interest" description="Disordered" evidence="16">
    <location>
        <begin position="1867"/>
        <end position="1886"/>
    </location>
</feature>
<keyword evidence="11" id="KW-0156">Chromatin regulator</keyword>